<dbReference type="Proteomes" id="UP000269396">
    <property type="component" value="Unassembled WGS sequence"/>
</dbReference>
<dbReference type="AlphaFoldDB" id="A0A183PLQ3"/>
<proteinExistence type="predicted"/>
<organism evidence="1 2">
    <name type="scientific">Schistosoma mattheei</name>
    <dbReference type="NCBI Taxonomy" id="31246"/>
    <lineage>
        <taxon>Eukaryota</taxon>
        <taxon>Metazoa</taxon>
        <taxon>Spiralia</taxon>
        <taxon>Lophotrochozoa</taxon>
        <taxon>Platyhelminthes</taxon>
        <taxon>Trematoda</taxon>
        <taxon>Digenea</taxon>
        <taxon>Strigeidida</taxon>
        <taxon>Schistosomatoidea</taxon>
        <taxon>Schistosomatidae</taxon>
        <taxon>Schistosoma</taxon>
    </lineage>
</organism>
<gene>
    <name evidence="1" type="ORF">SMTD_LOCUS15289</name>
</gene>
<protein>
    <submittedName>
        <fullName evidence="1">Uncharacterized protein</fullName>
    </submittedName>
</protein>
<evidence type="ECO:0000313" key="1">
    <source>
        <dbReference type="EMBL" id="VDP68197.1"/>
    </source>
</evidence>
<dbReference type="STRING" id="31246.A0A183PLQ3"/>
<keyword evidence="2" id="KW-1185">Reference proteome</keyword>
<sequence>MTLPSPDILAAGLPGYLLIDSDDIVMFGEDTDTMHSITTALDNLNLTKALVDFPVNVSVVPVYHLRLSPWTLW</sequence>
<accession>A0A183PLQ3</accession>
<reference evidence="1 2" key="1">
    <citation type="submission" date="2018-11" db="EMBL/GenBank/DDBJ databases">
        <authorList>
            <consortium name="Pathogen Informatics"/>
        </authorList>
    </citation>
    <scope>NUCLEOTIDE SEQUENCE [LARGE SCALE GENOMIC DNA]</scope>
    <source>
        <strain>Denwood</strain>
        <strain evidence="2">Zambia</strain>
    </source>
</reference>
<name>A0A183PLQ3_9TREM</name>
<dbReference type="EMBL" id="UZAL01035669">
    <property type="protein sequence ID" value="VDP68197.1"/>
    <property type="molecule type" value="Genomic_DNA"/>
</dbReference>
<evidence type="ECO:0000313" key="2">
    <source>
        <dbReference type="Proteomes" id="UP000269396"/>
    </source>
</evidence>